<dbReference type="EMBL" id="JARKIB010000400">
    <property type="protein sequence ID" value="KAJ7711271.1"/>
    <property type="molecule type" value="Genomic_DNA"/>
</dbReference>
<protein>
    <recommendedName>
        <fullName evidence="1">HNH nuclease domain-containing protein</fullName>
    </recommendedName>
</protein>
<evidence type="ECO:0000313" key="3">
    <source>
        <dbReference type="Proteomes" id="UP001215598"/>
    </source>
</evidence>
<accession>A0AAD7H384</accession>
<organism evidence="2 3">
    <name type="scientific">Mycena metata</name>
    <dbReference type="NCBI Taxonomy" id="1033252"/>
    <lineage>
        <taxon>Eukaryota</taxon>
        <taxon>Fungi</taxon>
        <taxon>Dikarya</taxon>
        <taxon>Basidiomycota</taxon>
        <taxon>Agaricomycotina</taxon>
        <taxon>Agaricomycetes</taxon>
        <taxon>Agaricomycetidae</taxon>
        <taxon>Agaricales</taxon>
        <taxon>Marasmiineae</taxon>
        <taxon>Mycenaceae</taxon>
        <taxon>Mycena</taxon>
    </lineage>
</organism>
<dbReference type="AlphaFoldDB" id="A0AAD7H384"/>
<evidence type="ECO:0000259" key="1">
    <source>
        <dbReference type="Pfam" id="PF13391"/>
    </source>
</evidence>
<comment type="caution">
    <text evidence="2">The sequence shown here is derived from an EMBL/GenBank/DDBJ whole genome shotgun (WGS) entry which is preliminary data.</text>
</comment>
<dbReference type="Proteomes" id="UP001215598">
    <property type="component" value="Unassembled WGS sequence"/>
</dbReference>
<sequence length="249" mass="27615">MEAGTLSNEGAKALASERDGDRCLVTGVYTKRDPPSAAATQYKEETLESPKAMNAAHIILEHLNFSEDKIIDAGTDEFSQLLGFPENSNMNQAWMMLKIYGSPNIVDELEGTQIHSITNILTLCVDIHDTFDSMRLWFEATGRLNEYNVCLRSEVDRPTRASGFRLIEEVKTVVFPSTDELPAPSSNYLAIHAACCRIAHMSGAADHFAKIERDLDEFRTPFFVMSPLALQHLSHALDFGYTGRSAAVP</sequence>
<reference evidence="2" key="1">
    <citation type="submission" date="2023-03" db="EMBL/GenBank/DDBJ databases">
        <title>Massive genome expansion in bonnet fungi (Mycena s.s.) driven by repeated elements and novel gene families across ecological guilds.</title>
        <authorList>
            <consortium name="Lawrence Berkeley National Laboratory"/>
            <person name="Harder C.B."/>
            <person name="Miyauchi S."/>
            <person name="Viragh M."/>
            <person name="Kuo A."/>
            <person name="Thoen E."/>
            <person name="Andreopoulos B."/>
            <person name="Lu D."/>
            <person name="Skrede I."/>
            <person name="Drula E."/>
            <person name="Henrissat B."/>
            <person name="Morin E."/>
            <person name="Kohler A."/>
            <person name="Barry K."/>
            <person name="LaButti K."/>
            <person name="Morin E."/>
            <person name="Salamov A."/>
            <person name="Lipzen A."/>
            <person name="Mereny Z."/>
            <person name="Hegedus B."/>
            <person name="Baldrian P."/>
            <person name="Stursova M."/>
            <person name="Weitz H."/>
            <person name="Taylor A."/>
            <person name="Grigoriev I.V."/>
            <person name="Nagy L.G."/>
            <person name="Martin F."/>
            <person name="Kauserud H."/>
        </authorList>
    </citation>
    <scope>NUCLEOTIDE SEQUENCE</scope>
    <source>
        <strain evidence="2">CBHHK182m</strain>
    </source>
</reference>
<feature type="domain" description="HNH nuclease" evidence="1">
    <location>
        <begin position="23"/>
        <end position="138"/>
    </location>
</feature>
<proteinExistence type="predicted"/>
<dbReference type="InterPro" id="IPR003615">
    <property type="entry name" value="HNH_nuc"/>
</dbReference>
<gene>
    <name evidence="2" type="ORF">B0H16DRAFT_1703542</name>
</gene>
<dbReference type="Pfam" id="PF13391">
    <property type="entry name" value="HNH_2"/>
    <property type="match status" value="1"/>
</dbReference>
<evidence type="ECO:0000313" key="2">
    <source>
        <dbReference type="EMBL" id="KAJ7711271.1"/>
    </source>
</evidence>
<keyword evidence="3" id="KW-1185">Reference proteome</keyword>
<name>A0AAD7H384_9AGAR</name>